<dbReference type="SUPFAM" id="SSF55874">
    <property type="entry name" value="ATPase domain of HSP90 chaperone/DNA topoisomerase II/histidine kinase"/>
    <property type="match status" value="1"/>
</dbReference>
<dbReference type="AlphaFoldDB" id="W4L6B7"/>
<dbReference type="Pfam" id="PF00072">
    <property type="entry name" value="Response_reg"/>
    <property type="match status" value="1"/>
</dbReference>
<dbReference type="SUPFAM" id="SSF52172">
    <property type="entry name" value="CheY-like"/>
    <property type="match status" value="1"/>
</dbReference>
<name>W4L6B7_ENTF1</name>
<dbReference type="PANTHER" id="PTHR45339:SF1">
    <property type="entry name" value="HYBRID SIGNAL TRANSDUCTION HISTIDINE KINASE J"/>
    <property type="match status" value="1"/>
</dbReference>
<dbReference type="InterPro" id="IPR001789">
    <property type="entry name" value="Sig_transdc_resp-reg_receiver"/>
</dbReference>
<sequence>MSAKLLLIDDEKRLRENLRLLLESEGYSVDTAEDGSEGIQYLQQAAYDIVITDVMMNDVNGFQVMDYISTHAPDTLVIVITGFASTDSVIEALRQGAYDYIAKPFDIDIILIALERALEKLKLRNQVKQYTEDLELRVAKRTASLQELNAQLHDEIAERRRTEEALREAKEIAEIANQLKGEFLATVSHELRTPMNGVIGMTGLLLDTALSEEQAEYAKTIRQCSEELMDLINDILDLSSIETGKLEFDYLDFDLHHIVEDVIQLLAPQAHRKGLDIAATIQTDVPRRVFGDPGRLRQVLTNLIGNAVKFTDNGEVKVVVKQVESGSTEVRTHFTIADTGIGIPREAQSKLFQMFSQVDGSPSRKHGGTGLGLAISKKLTEMMGGEIGVESVPDQGSTFWFTARFSKLPPLT</sequence>
<protein>
    <recommendedName>
        <fullName evidence="10">Sensory/regulatory protein RpfC</fullName>
        <ecNumber evidence="2">2.7.13.3</ecNumber>
    </recommendedName>
</protein>
<keyword evidence="12" id="KW-0175">Coiled coil</keyword>
<dbReference type="FunFam" id="3.30.565.10:FF:000010">
    <property type="entry name" value="Sensor histidine kinase RcsC"/>
    <property type="match status" value="1"/>
</dbReference>
<dbReference type="Pfam" id="PF02518">
    <property type="entry name" value="HATPase_c"/>
    <property type="match status" value="1"/>
</dbReference>
<evidence type="ECO:0000256" key="3">
    <source>
        <dbReference type="ARBA" id="ARBA00022553"/>
    </source>
</evidence>
<organism evidence="15 16">
    <name type="scientific">Entotheonella factor</name>
    <dbReference type="NCBI Taxonomy" id="1429438"/>
    <lineage>
        <taxon>Bacteria</taxon>
        <taxon>Pseudomonadati</taxon>
        <taxon>Nitrospinota/Tectimicrobiota group</taxon>
        <taxon>Candidatus Tectimicrobiota</taxon>
        <taxon>Candidatus Entotheonellia</taxon>
        <taxon>Candidatus Entotheonellales</taxon>
        <taxon>Candidatus Entotheonellaceae</taxon>
        <taxon>Candidatus Entotheonella</taxon>
    </lineage>
</organism>
<dbReference type="SUPFAM" id="SSF47384">
    <property type="entry name" value="Homodimeric domain of signal transducing histidine kinase"/>
    <property type="match status" value="1"/>
</dbReference>
<keyword evidence="16" id="KW-1185">Reference proteome</keyword>
<evidence type="ECO:0000259" key="14">
    <source>
        <dbReference type="PROSITE" id="PS50110"/>
    </source>
</evidence>
<evidence type="ECO:0000256" key="8">
    <source>
        <dbReference type="ARBA" id="ARBA00023012"/>
    </source>
</evidence>
<dbReference type="GO" id="GO:0000155">
    <property type="term" value="F:phosphorelay sensor kinase activity"/>
    <property type="evidence" value="ECO:0007669"/>
    <property type="project" value="InterPro"/>
</dbReference>
<dbReference type="SMART" id="SM00387">
    <property type="entry name" value="HATPase_c"/>
    <property type="match status" value="1"/>
</dbReference>
<dbReference type="InterPro" id="IPR003661">
    <property type="entry name" value="HisK_dim/P_dom"/>
</dbReference>
<dbReference type="SMART" id="SM00448">
    <property type="entry name" value="REC"/>
    <property type="match status" value="1"/>
</dbReference>
<evidence type="ECO:0000313" key="15">
    <source>
        <dbReference type="EMBL" id="ETW93424.1"/>
    </source>
</evidence>
<comment type="caution">
    <text evidence="15">The sequence shown here is derived from an EMBL/GenBank/DDBJ whole genome shotgun (WGS) entry which is preliminary data.</text>
</comment>
<dbReference type="InterPro" id="IPR004358">
    <property type="entry name" value="Sig_transdc_His_kin-like_C"/>
</dbReference>
<dbReference type="Gene3D" id="3.30.565.10">
    <property type="entry name" value="Histidine kinase-like ATPase, C-terminal domain"/>
    <property type="match status" value="1"/>
</dbReference>
<feature type="domain" description="Histidine kinase" evidence="13">
    <location>
        <begin position="186"/>
        <end position="407"/>
    </location>
</feature>
<dbReference type="PRINTS" id="PR00344">
    <property type="entry name" value="BCTRLSENSOR"/>
</dbReference>
<comment type="subunit">
    <text evidence="9">At low DSF concentrations, interacts with RpfF.</text>
</comment>
<reference evidence="15 16" key="1">
    <citation type="journal article" date="2014" name="Nature">
        <title>An environmental bacterial taxon with a large and distinct metabolic repertoire.</title>
        <authorList>
            <person name="Wilson M.C."/>
            <person name="Mori T."/>
            <person name="Ruckert C."/>
            <person name="Uria A.R."/>
            <person name="Helf M.J."/>
            <person name="Takada K."/>
            <person name="Gernert C."/>
            <person name="Steffens U.A."/>
            <person name="Heycke N."/>
            <person name="Schmitt S."/>
            <person name="Rinke C."/>
            <person name="Helfrich E.J."/>
            <person name="Brachmann A.O."/>
            <person name="Gurgui C."/>
            <person name="Wakimoto T."/>
            <person name="Kracht M."/>
            <person name="Crusemann M."/>
            <person name="Hentschel U."/>
            <person name="Abe I."/>
            <person name="Matsunaga S."/>
            <person name="Kalinowski J."/>
            <person name="Takeyama H."/>
            <person name="Piel J."/>
        </authorList>
    </citation>
    <scope>NUCLEOTIDE SEQUENCE [LARGE SCALE GENOMIC DNA]</scope>
    <source>
        <strain evidence="16">TSY1</strain>
    </source>
</reference>
<dbReference type="InterPro" id="IPR036097">
    <property type="entry name" value="HisK_dim/P_sf"/>
</dbReference>
<keyword evidence="8" id="KW-0902">Two-component regulatory system</keyword>
<keyword evidence="3 11" id="KW-0597">Phosphoprotein</keyword>
<feature type="domain" description="Response regulatory" evidence="14">
    <location>
        <begin position="4"/>
        <end position="118"/>
    </location>
</feature>
<evidence type="ECO:0000256" key="9">
    <source>
        <dbReference type="ARBA" id="ARBA00064003"/>
    </source>
</evidence>
<evidence type="ECO:0000256" key="4">
    <source>
        <dbReference type="ARBA" id="ARBA00022679"/>
    </source>
</evidence>
<dbReference type="Pfam" id="PF00512">
    <property type="entry name" value="HisKA"/>
    <property type="match status" value="1"/>
</dbReference>
<evidence type="ECO:0000256" key="6">
    <source>
        <dbReference type="ARBA" id="ARBA00022777"/>
    </source>
</evidence>
<dbReference type="InterPro" id="IPR036890">
    <property type="entry name" value="HATPase_C_sf"/>
</dbReference>
<dbReference type="PROSITE" id="PS50109">
    <property type="entry name" value="HIS_KIN"/>
    <property type="match status" value="1"/>
</dbReference>
<evidence type="ECO:0000259" key="13">
    <source>
        <dbReference type="PROSITE" id="PS50109"/>
    </source>
</evidence>
<dbReference type="PROSITE" id="PS50110">
    <property type="entry name" value="RESPONSE_REGULATORY"/>
    <property type="match status" value="1"/>
</dbReference>
<evidence type="ECO:0000256" key="7">
    <source>
        <dbReference type="ARBA" id="ARBA00022840"/>
    </source>
</evidence>
<dbReference type="PANTHER" id="PTHR45339">
    <property type="entry name" value="HYBRID SIGNAL TRANSDUCTION HISTIDINE KINASE J"/>
    <property type="match status" value="1"/>
</dbReference>
<dbReference type="SMART" id="SM00388">
    <property type="entry name" value="HisKA"/>
    <property type="match status" value="1"/>
</dbReference>
<evidence type="ECO:0000256" key="1">
    <source>
        <dbReference type="ARBA" id="ARBA00000085"/>
    </source>
</evidence>
<dbReference type="EMBL" id="AZHW01001240">
    <property type="protein sequence ID" value="ETW93424.1"/>
    <property type="molecule type" value="Genomic_DNA"/>
</dbReference>
<dbReference type="InterPro" id="IPR005467">
    <property type="entry name" value="His_kinase_dom"/>
</dbReference>
<dbReference type="Gene3D" id="1.10.287.130">
    <property type="match status" value="1"/>
</dbReference>
<dbReference type="Gene3D" id="3.40.50.2300">
    <property type="match status" value="1"/>
</dbReference>
<keyword evidence="4" id="KW-0808">Transferase</keyword>
<dbReference type="EC" id="2.7.13.3" evidence="2"/>
<keyword evidence="7" id="KW-0067">ATP-binding</keyword>
<accession>W4L6B7</accession>
<evidence type="ECO:0000256" key="12">
    <source>
        <dbReference type="SAM" id="Coils"/>
    </source>
</evidence>
<feature type="modified residue" description="4-aspartylphosphate" evidence="11">
    <location>
        <position position="53"/>
    </location>
</feature>
<dbReference type="FunFam" id="1.10.287.130:FF:000002">
    <property type="entry name" value="Two-component osmosensing histidine kinase"/>
    <property type="match status" value="1"/>
</dbReference>
<evidence type="ECO:0000313" key="16">
    <source>
        <dbReference type="Proteomes" id="UP000019141"/>
    </source>
</evidence>
<dbReference type="InterPro" id="IPR003594">
    <property type="entry name" value="HATPase_dom"/>
</dbReference>
<feature type="coiled-coil region" evidence="12">
    <location>
        <begin position="145"/>
        <end position="182"/>
    </location>
</feature>
<proteinExistence type="predicted"/>
<evidence type="ECO:0000256" key="11">
    <source>
        <dbReference type="PROSITE-ProRule" id="PRU00169"/>
    </source>
</evidence>
<dbReference type="InterPro" id="IPR011006">
    <property type="entry name" value="CheY-like_superfamily"/>
</dbReference>
<evidence type="ECO:0000256" key="10">
    <source>
        <dbReference type="ARBA" id="ARBA00068150"/>
    </source>
</evidence>
<dbReference type="Proteomes" id="UP000019141">
    <property type="component" value="Unassembled WGS sequence"/>
</dbReference>
<dbReference type="GO" id="GO:0005524">
    <property type="term" value="F:ATP binding"/>
    <property type="evidence" value="ECO:0007669"/>
    <property type="project" value="UniProtKB-KW"/>
</dbReference>
<keyword evidence="6" id="KW-0418">Kinase</keyword>
<keyword evidence="5" id="KW-0547">Nucleotide-binding</keyword>
<evidence type="ECO:0000256" key="2">
    <source>
        <dbReference type="ARBA" id="ARBA00012438"/>
    </source>
</evidence>
<evidence type="ECO:0000256" key="5">
    <source>
        <dbReference type="ARBA" id="ARBA00022741"/>
    </source>
</evidence>
<comment type="catalytic activity">
    <reaction evidence="1">
        <text>ATP + protein L-histidine = ADP + protein N-phospho-L-histidine.</text>
        <dbReference type="EC" id="2.7.13.3"/>
    </reaction>
</comment>
<dbReference type="CDD" id="cd16922">
    <property type="entry name" value="HATPase_EvgS-ArcB-TorS-like"/>
    <property type="match status" value="1"/>
</dbReference>
<gene>
    <name evidence="15" type="ORF">ETSY1_39285</name>
</gene>
<dbReference type="CDD" id="cd00082">
    <property type="entry name" value="HisKA"/>
    <property type="match status" value="1"/>
</dbReference>
<dbReference type="HOGENOM" id="CLU_000445_114_72_7"/>